<gene>
    <name evidence="9" type="ORF">U7230_08870</name>
</gene>
<evidence type="ECO:0000256" key="6">
    <source>
        <dbReference type="ARBA" id="ARBA00023136"/>
    </source>
</evidence>
<evidence type="ECO:0000256" key="4">
    <source>
        <dbReference type="ARBA" id="ARBA00022692"/>
    </source>
</evidence>
<keyword evidence="6 7" id="KW-0472">Membrane</keyword>
<dbReference type="Gene3D" id="1.10.3720.10">
    <property type="entry name" value="MetI-like"/>
    <property type="match status" value="1"/>
</dbReference>
<keyword evidence="4 7" id="KW-0812">Transmembrane</keyword>
<organism evidence="9 10">
    <name type="scientific">Carboxydichorda subterranea</name>
    <dbReference type="NCBI Taxonomy" id="3109565"/>
    <lineage>
        <taxon>Bacteria</taxon>
        <taxon>Bacillati</taxon>
        <taxon>Bacillota</taxon>
        <taxon>Limnochordia</taxon>
        <taxon>Limnochordales</taxon>
        <taxon>Geochordaceae</taxon>
        <taxon>Carboxydichorda</taxon>
    </lineage>
</organism>
<evidence type="ECO:0000256" key="7">
    <source>
        <dbReference type="RuleBase" id="RU363032"/>
    </source>
</evidence>
<comment type="similarity">
    <text evidence="7">Belongs to the binding-protein-dependent transport system permease family.</text>
</comment>
<sequence>MSRHRAVRLLLYALLVGGAIPMVLPLVWMLSSAVKPLSEVMKVPPSLIPEQPTLDNFAVVFTQLPFGRYLANSVIVAVIVVVGVVFVSAMAGYALAKFPFRGREVLFMAMLASLMVPFQVRMIPLYLMSMKLHLTDTLAGVAFPWLFDAFGIFLMRQFFHTIPTDIIEAARIDGTSEPRIFFEIVLPLTRPVLAALGIFTLVANWEEFLWPLIVTNSDVSRTLPVGLQSFSDQYIANIHWQMAGATIAVAPLLIAFLVFQKQFIQGIAMTGLKD</sequence>
<comment type="subcellular location">
    <subcellularLocation>
        <location evidence="1 7">Cell membrane</location>
        <topology evidence="1 7">Multi-pass membrane protein</topology>
    </subcellularLocation>
</comment>
<evidence type="ECO:0000313" key="9">
    <source>
        <dbReference type="EMBL" id="WRP16214.1"/>
    </source>
</evidence>
<dbReference type="CDD" id="cd06261">
    <property type="entry name" value="TM_PBP2"/>
    <property type="match status" value="1"/>
</dbReference>
<keyword evidence="10" id="KW-1185">Reference proteome</keyword>
<evidence type="ECO:0000256" key="3">
    <source>
        <dbReference type="ARBA" id="ARBA00022475"/>
    </source>
</evidence>
<evidence type="ECO:0000256" key="2">
    <source>
        <dbReference type="ARBA" id="ARBA00022448"/>
    </source>
</evidence>
<feature type="transmembrane region" description="Helical" evidence="7">
    <location>
        <begin position="9"/>
        <end position="31"/>
    </location>
</feature>
<feature type="transmembrane region" description="Helical" evidence="7">
    <location>
        <begin position="105"/>
        <end position="127"/>
    </location>
</feature>
<accession>A0ABZ1BU59</accession>
<dbReference type="InterPro" id="IPR000515">
    <property type="entry name" value="MetI-like"/>
</dbReference>
<protein>
    <submittedName>
        <fullName evidence="9">Carbohydrate ABC transporter permease</fullName>
    </submittedName>
</protein>
<evidence type="ECO:0000256" key="5">
    <source>
        <dbReference type="ARBA" id="ARBA00022989"/>
    </source>
</evidence>
<name>A0ABZ1BU59_9FIRM</name>
<dbReference type="InterPro" id="IPR035906">
    <property type="entry name" value="MetI-like_sf"/>
</dbReference>
<keyword evidence="5 7" id="KW-1133">Transmembrane helix</keyword>
<feature type="transmembrane region" description="Helical" evidence="7">
    <location>
        <begin position="238"/>
        <end position="259"/>
    </location>
</feature>
<dbReference type="EMBL" id="CP141615">
    <property type="protein sequence ID" value="WRP16214.1"/>
    <property type="molecule type" value="Genomic_DNA"/>
</dbReference>
<reference evidence="9 10" key="1">
    <citation type="journal article" date="2024" name="Front. Microbiol.">
        <title>Novel thermophilic genera Geochorda gen. nov. and Carboxydochorda gen. nov. from the deep terrestrial subsurface reveal the ecophysiological diversity in the class Limnochordia.</title>
        <authorList>
            <person name="Karnachuk O.V."/>
            <person name="Lukina A.P."/>
            <person name="Avakyan M.R."/>
            <person name="Kadnikov V.V."/>
            <person name="Begmatov S."/>
            <person name="Beletsky A.V."/>
            <person name="Vlasova K.G."/>
            <person name="Novikov A.A."/>
            <person name="Shcherbakova V.A."/>
            <person name="Mardanov A.V."/>
            <person name="Ravin N.V."/>
        </authorList>
    </citation>
    <scope>NUCLEOTIDE SEQUENCE [LARGE SCALE GENOMIC DNA]</scope>
    <source>
        <strain evidence="9 10">L945</strain>
    </source>
</reference>
<keyword evidence="3" id="KW-1003">Cell membrane</keyword>
<dbReference type="PANTHER" id="PTHR43744:SF12">
    <property type="entry name" value="ABC TRANSPORTER PERMEASE PROTEIN MG189-RELATED"/>
    <property type="match status" value="1"/>
</dbReference>
<feature type="domain" description="ABC transmembrane type-1" evidence="8">
    <location>
        <begin position="70"/>
        <end position="259"/>
    </location>
</feature>
<evidence type="ECO:0000259" key="8">
    <source>
        <dbReference type="PROSITE" id="PS50928"/>
    </source>
</evidence>
<dbReference type="SUPFAM" id="SSF161098">
    <property type="entry name" value="MetI-like"/>
    <property type="match status" value="1"/>
</dbReference>
<dbReference type="Pfam" id="PF00528">
    <property type="entry name" value="BPD_transp_1"/>
    <property type="match status" value="1"/>
</dbReference>
<evidence type="ECO:0000313" key="10">
    <source>
        <dbReference type="Proteomes" id="UP001332192"/>
    </source>
</evidence>
<dbReference type="Proteomes" id="UP001332192">
    <property type="component" value="Chromosome"/>
</dbReference>
<feature type="transmembrane region" description="Helical" evidence="7">
    <location>
        <begin position="180"/>
        <end position="202"/>
    </location>
</feature>
<keyword evidence="2 7" id="KW-0813">Transport</keyword>
<feature type="transmembrane region" description="Helical" evidence="7">
    <location>
        <begin position="139"/>
        <end position="159"/>
    </location>
</feature>
<dbReference type="PROSITE" id="PS50928">
    <property type="entry name" value="ABC_TM1"/>
    <property type="match status" value="1"/>
</dbReference>
<feature type="transmembrane region" description="Helical" evidence="7">
    <location>
        <begin position="69"/>
        <end position="93"/>
    </location>
</feature>
<proteinExistence type="inferred from homology"/>
<dbReference type="PANTHER" id="PTHR43744">
    <property type="entry name" value="ABC TRANSPORTER PERMEASE PROTEIN MG189-RELATED-RELATED"/>
    <property type="match status" value="1"/>
</dbReference>
<evidence type="ECO:0000256" key="1">
    <source>
        <dbReference type="ARBA" id="ARBA00004651"/>
    </source>
</evidence>
<dbReference type="RefSeq" id="WP_324715486.1">
    <property type="nucleotide sequence ID" value="NZ_CP141615.1"/>
</dbReference>